<keyword evidence="2" id="KW-1185">Reference proteome</keyword>
<sequence>MRGNKSGYNAGRKKAVIGADRPKLDNITDWLNKNNFGVRVSESNKIIKINDHIHHETDLVLNNKVHLQHDTVKVHCELGYEDIENDRDKHRIKTLKRNSHYYNYNIPFCVLNQDLASMLNLNEGALTVYLYYHTLMLENARKTEISELK</sequence>
<accession>A0A976YDV1</accession>
<dbReference type="EMBL" id="ON649699">
    <property type="protein sequence ID" value="UVF62318.1"/>
    <property type="molecule type" value="Genomic_DNA"/>
</dbReference>
<evidence type="ECO:0000313" key="2">
    <source>
        <dbReference type="Proteomes" id="UP001156919"/>
    </source>
</evidence>
<organism evidence="1 2">
    <name type="scientific">Nitrososphaeria virus YSH_462411</name>
    <dbReference type="NCBI Taxonomy" id="3071321"/>
    <lineage>
        <taxon>Viruses</taxon>
        <taxon>Duplodnaviria</taxon>
        <taxon>Heunggongvirae</taxon>
        <taxon>Uroviricota</taxon>
        <taxon>Caudoviricetes</taxon>
        <taxon>Juravirales</taxon>
        <taxon>Yangangviridae</taxon>
        <taxon>Nohelivirus</taxon>
        <taxon>Nohelivirus yangshanense</taxon>
    </lineage>
</organism>
<protein>
    <submittedName>
        <fullName evidence="1">Uncharacterized protein</fullName>
    </submittedName>
</protein>
<name>A0A976YDV1_9CAUD</name>
<dbReference type="Proteomes" id="UP001156919">
    <property type="component" value="Segment"/>
</dbReference>
<reference evidence="1 2" key="1">
    <citation type="submission" date="2022-05" db="EMBL/GenBank/DDBJ databases">
        <title>Diverse viruses of marine archaea discovered using metagenomics.</title>
        <authorList>
            <person name="Zhou Y."/>
        </authorList>
    </citation>
    <scope>NUCLEOTIDE SEQUENCE [LARGE SCALE GENOMIC DNA]</scope>
    <source>
        <strain evidence="1">YSH_462411</strain>
    </source>
</reference>
<proteinExistence type="predicted"/>
<evidence type="ECO:0000313" key="1">
    <source>
        <dbReference type="EMBL" id="UVF62318.1"/>
    </source>
</evidence>